<evidence type="ECO:0000256" key="1">
    <source>
        <dbReference type="ARBA" id="ARBA00022614"/>
    </source>
</evidence>
<dbReference type="PANTHER" id="PTHR48051:SF54">
    <property type="entry name" value="LEUCINE-RICH REPEAT-CONTAINING PROTEIN"/>
    <property type="match status" value="1"/>
</dbReference>
<dbReference type="Proteomes" id="UP000007879">
    <property type="component" value="Unassembled WGS sequence"/>
</dbReference>
<evidence type="ECO:0000256" key="2">
    <source>
        <dbReference type="ARBA" id="ARBA00022737"/>
    </source>
</evidence>
<dbReference type="KEGG" id="aqu:105313124"/>
<keyword evidence="1" id="KW-0433">Leucine-rich repeat</keyword>
<dbReference type="InterPro" id="IPR003591">
    <property type="entry name" value="Leu-rich_rpt_typical-subtyp"/>
</dbReference>
<keyword evidence="2" id="KW-0677">Repeat</keyword>
<dbReference type="RefSeq" id="XP_011404597.1">
    <property type="nucleotide sequence ID" value="XM_011406295.2"/>
</dbReference>
<dbReference type="GeneID" id="105313124"/>
<dbReference type="Gene3D" id="3.80.10.10">
    <property type="entry name" value="Ribonuclease Inhibitor"/>
    <property type="match status" value="1"/>
</dbReference>
<dbReference type="Pfam" id="PF23598">
    <property type="entry name" value="LRR_14"/>
    <property type="match status" value="1"/>
</dbReference>
<dbReference type="SMART" id="SM00369">
    <property type="entry name" value="LRR_TYP"/>
    <property type="match status" value="6"/>
</dbReference>
<evidence type="ECO:0000259" key="3">
    <source>
        <dbReference type="Pfam" id="PF23598"/>
    </source>
</evidence>
<evidence type="ECO:0000313" key="4">
    <source>
        <dbReference type="EnsemblMetazoa" id="XP_011404597.1"/>
    </source>
</evidence>
<protein>
    <recommendedName>
        <fullName evidence="3">Disease resistance R13L4/SHOC-2-like LRR domain-containing protein</fullName>
    </recommendedName>
</protein>
<reference evidence="4" key="2">
    <citation type="submission" date="2024-06" db="UniProtKB">
        <authorList>
            <consortium name="EnsemblMetazoa"/>
        </authorList>
    </citation>
    <scope>IDENTIFICATION</scope>
</reference>
<dbReference type="InterPro" id="IPR055414">
    <property type="entry name" value="LRR_R13L4/SHOC2-like"/>
</dbReference>
<dbReference type="GO" id="GO:0005737">
    <property type="term" value="C:cytoplasm"/>
    <property type="evidence" value="ECO:0007669"/>
    <property type="project" value="TreeGrafter"/>
</dbReference>
<dbReference type="AlphaFoldDB" id="A0AAN0IMC7"/>
<feature type="domain" description="Disease resistance R13L4/SHOC-2-like LRR" evidence="3">
    <location>
        <begin position="132"/>
        <end position="236"/>
    </location>
</feature>
<dbReference type="PANTHER" id="PTHR48051">
    <property type="match status" value="1"/>
</dbReference>
<dbReference type="InterPro" id="IPR032675">
    <property type="entry name" value="LRR_dom_sf"/>
</dbReference>
<sequence length="364" mass="40476">MAANGSTVLDHGVVLRALRSKTTTLSLDNTKIDALPPSLTKLTFLTKFSAKNNSLTDHGLSPTLKSLTKLCAINLGCNKLSCLPVCFMEMPELQNIHLFSNEIEQLDEDVLECLTEVIVLNLNGNLIDHLPPAIASLNNLTTLGIASNRLKFLPQEISHLSSLVELHVEDNQLQHLPSGISQLKKLTRIYAQKNKLQSLNPLISCCTSLRVLDISSNQIQFFPQELGEMKLREFHYELNPLIPFIPIPSSATEEVLPLKELICRRLFTILENDSRLEVIVQSLPEVRDALAQAGKCLVCDGPFVNSWLECVKFIQAKKIILPLRSPSGLIPIRIMLCSYKCLNSGDHDYYGIATPPSTNDIFVK</sequence>
<reference evidence="5" key="1">
    <citation type="journal article" date="2010" name="Nature">
        <title>The Amphimedon queenslandica genome and the evolution of animal complexity.</title>
        <authorList>
            <person name="Srivastava M."/>
            <person name="Simakov O."/>
            <person name="Chapman J."/>
            <person name="Fahey B."/>
            <person name="Gauthier M.E."/>
            <person name="Mitros T."/>
            <person name="Richards G.S."/>
            <person name="Conaco C."/>
            <person name="Dacre M."/>
            <person name="Hellsten U."/>
            <person name="Larroux C."/>
            <person name="Putnam N.H."/>
            <person name="Stanke M."/>
            <person name="Adamska M."/>
            <person name="Darling A."/>
            <person name="Degnan S.M."/>
            <person name="Oakley T.H."/>
            <person name="Plachetzki D.C."/>
            <person name="Zhai Y."/>
            <person name="Adamski M."/>
            <person name="Calcino A."/>
            <person name="Cummins S.F."/>
            <person name="Goodstein D.M."/>
            <person name="Harris C."/>
            <person name="Jackson D.J."/>
            <person name="Leys S.P."/>
            <person name="Shu S."/>
            <person name="Woodcroft B.J."/>
            <person name="Vervoort M."/>
            <person name="Kosik K.S."/>
            <person name="Manning G."/>
            <person name="Degnan B.M."/>
            <person name="Rokhsar D.S."/>
        </authorList>
    </citation>
    <scope>NUCLEOTIDE SEQUENCE [LARGE SCALE GENOMIC DNA]</scope>
</reference>
<dbReference type="SUPFAM" id="SSF52058">
    <property type="entry name" value="L domain-like"/>
    <property type="match status" value="1"/>
</dbReference>
<keyword evidence="5" id="KW-1185">Reference proteome</keyword>
<dbReference type="EnsemblMetazoa" id="XM_011406295.2">
    <property type="protein sequence ID" value="XP_011404597.1"/>
    <property type="gene ID" value="LOC105313124"/>
</dbReference>
<evidence type="ECO:0000313" key="5">
    <source>
        <dbReference type="Proteomes" id="UP000007879"/>
    </source>
</evidence>
<organism evidence="4 5">
    <name type="scientific">Amphimedon queenslandica</name>
    <name type="common">Sponge</name>
    <dbReference type="NCBI Taxonomy" id="400682"/>
    <lineage>
        <taxon>Eukaryota</taxon>
        <taxon>Metazoa</taxon>
        <taxon>Porifera</taxon>
        <taxon>Demospongiae</taxon>
        <taxon>Heteroscleromorpha</taxon>
        <taxon>Haplosclerida</taxon>
        <taxon>Niphatidae</taxon>
        <taxon>Amphimedon</taxon>
    </lineage>
</organism>
<proteinExistence type="predicted"/>
<dbReference type="InterPro" id="IPR050216">
    <property type="entry name" value="LRR_domain-containing"/>
</dbReference>
<name>A0AAN0IMC7_AMPQE</name>
<accession>A0AAN0IMC7</accession>